<evidence type="ECO:0000313" key="2">
    <source>
        <dbReference type="Proteomes" id="UP001500567"/>
    </source>
</evidence>
<name>A0ABP7S6Z5_9BACT</name>
<protein>
    <recommendedName>
        <fullName evidence="3">STAS/SEC14 domain-containing protein</fullName>
    </recommendedName>
</protein>
<evidence type="ECO:0008006" key="3">
    <source>
        <dbReference type="Google" id="ProtNLM"/>
    </source>
</evidence>
<evidence type="ECO:0000313" key="1">
    <source>
        <dbReference type="EMBL" id="GAA4007659.1"/>
    </source>
</evidence>
<organism evidence="1 2">
    <name type="scientific">Hymenobacter fastidiosus</name>
    <dbReference type="NCBI Taxonomy" id="486264"/>
    <lineage>
        <taxon>Bacteria</taxon>
        <taxon>Pseudomonadati</taxon>
        <taxon>Bacteroidota</taxon>
        <taxon>Cytophagia</taxon>
        <taxon>Cytophagales</taxon>
        <taxon>Hymenobacteraceae</taxon>
        <taxon>Hymenobacter</taxon>
    </lineage>
</organism>
<proteinExistence type="predicted"/>
<dbReference type="Proteomes" id="UP001500567">
    <property type="component" value="Unassembled WGS sequence"/>
</dbReference>
<accession>A0ABP7S6Z5</accession>
<gene>
    <name evidence="1" type="ORF">GCM10022408_19590</name>
</gene>
<comment type="caution">
    <text evidence="1">The sequence shown here is derived from an EMBL/GenBank/DDBJ whole genome shotgun (WGS) entry which is preliminary data.</text>
</comment>
<reference evidence="2" key="1">
    <citation type="journal article" date="2019" name="Int. J. Syst. Evol. Microbiol.">
        <title>The Global Catalogue of Microorganisms (GCM) 10K type strain sequencing project: providing services to taxonomists for standard genome sequencing and annotation.</title>
        <authorList>
            <consortium name="The Broad Institute Genomics Platform"/>
            <consortium name="The Broad Institute Genome Sequencing Center for Infectious Disease"/>
            <person name="Wu L."/>
            <person name="Ma J."/>
        </authorList>
    </citation>
    <scope>NUCLEOTIDE SEQUENCE [LARGE SCALE GENOMIC DNA]</scope>
    <source>
        <strain evidence="2">JCM 17224</strain>
    </source>
</reference>
<dbReference type="EMBL" id="BAABDJ010000015">
    <property type="protein sequence ID" value="GAA4007659.1"/>
    <property type="molecule type" value="Genomic_DNA"/>
</dbReference>
<keyword evidence="2" id="KW-1185">Reference proteome</keyword>
<dbReference type="RefSeq" id="WP_345072674.1">
    <property type="nucleotide sequence ID" value="NZ_BAABDJ010000015.1"/>
</dbReference>
<sequence length="147" mass="16642">MQLSKQTDPHDGSSCELVFDEANSWIHAIWRGYVDPQEAYRGAAGFLAAMQTLRCPYLLNDNSQVQGPWFDSVEWLRLVWGPRAAQLGLRYIAHVMSPPQLGEATLGQQYFGKDLQLQLFDDVASAEEWLRSRRANEPRTTAADSLE</sequence>